<evidence type="ECO:0000313" key="7">
    <source>
        <dbReference type="EMBL" id="TQM37079.1"/>
    </source>
</evidence>
<dbReference type="InterPro" id="IPR016156">
    <property type="entry name" value="FAD/NAD-linked_Rdtase_dimer_sf"/>
</dbReference>
<dbReference type="InterPro" id="IPR023753">
    <property type="entry name" value="FAD/NAD-binding_dom"/>
</dbReference>
<keyword evidence="2" id="KW-0285">Flavoprotein</keyword>
<dbReference type="GO" id="GO:0051213">
    <property type="term" value="F:dioxygenase activity"/>
    <property type="evidence" value="ECO:0007669"/>
    <property type="project" value="UniProtKB-KW"/>
</dbReference>
<keyword evidence="7" id="KW-0223">Dioxygenase</keyword>
<keyword evidence="3" id="KW-0274">FAD</keyword>
<dbReference type="RefSeq" id="WP_142103958.1">
    <property type="nucleotide sequence ID" value="NZ_VFPH01000002.1"/>
</dbReference>
<evidence type="ECO:0000256" key="1">
    <source>
        <dbReference type="ARBA" id="ARBA00001974"/>
    </source>
</evidence>
<dbReference type="SUPFAM" id="SSF51905">
    <property type="entry name" value="FAD/NAD(P)-binding domain"/>
    <property type="match status" value="1"/>
</dbReference>
<dbReference type="GO" id="GO:0005737">
    <property type="term" value="C:cytoplasm"/>
    <property type="evidence" value="ECO:0007669"/>
    <property type="project" value="TreeGrafter"/>
</dbReference>
<dbReference type="GO" id="GO:0016651">
    <property type="term" value="F:oxidoreductase activity, acting on NAD(P)H"/>
    <property type="evidence" value="ECO:0007669"/>
    <property type="project" value="TreeGrafter"/>
</dbReference>
<name>A0A543FTB4_9PSEU</name>
<dbReference type="Proteomes" id="UP000319818">
    <property type="component" value="Unassembled WGS sequence"/>
</dbReference>
<organism evidence="7 8">
    <name type="scientific">Pseudonocardia cypriaca</name>
    <dbReference type="NCBI Taxonomy" id="882449"/>
    <lineage>
        <taxon>Bacteria</taxon>
        <taxon>Bacillati</taxon>
        <taxon>Actinomycetota</taxon>
        <taxon>Actinomycetes</taxon>
        <taxon>Pseudonocardiales</taxon>
        <taxon>Pseudonocardiaceae</taxon>
        <taxon>Pseudonocardia</taxon>
    </lineage>
</organism>
<dbReference type="PANTHER" id="PTHR43557:SF2">
    <property type="entry name" value="RIESKE DOMAIN-CONTAINING PROTEIN-RELATED"/>
    <property type="match status" value="1"/>
</dbReference>
<evidence type="ECO:0000259" key="6">
    <source>
        <dbReference type="Pfam" id="PF14759"/>
    </source>
</evidence>
<dbReference type="InterPro" id="IPR036188">
    <property type="entry name" value="FAD/NAD-bd_sf"/>
</dbReference>
<gene>
    <name evidence="7" type="ORF">FB388_4280</name>
</gene>
<evidence type="ECO:0000313" key="8">
    <source>
        <dbReference type="Proteomes" id="UP000319818"/>
    </source>
</evidence>
<dbReference type="AlphaFoldDB" id="A0A543FTB4"/>
<evidence type="ECO:0000256" key="3">
    <source>
        <dbReference type="ARBA" id="ARBA00022827"/>
    </source>
</evidence>
<proteinExistence type="predicted"/>
<reference evidence="7 8" key="1">
    <citation type="submission" date="2019-06" db="EMBL/GenBank/DDBJ databases">
        <title>Sequencing the genomes of 1000 actinobacteria strains.</title>
        <authorList>
            <person name="Klenk H.-P."/>
        </authorList>
    </citation>
    <scope>NUCLEOTIDE SEQUENCE [LARGE SCALE GENOMIC DNA]</scope>
    <source>
        <strain evidence="7 8">DSM 45511</strain>
    </source>
</reference>
<keyword evidence="8" id="KW-1185">Reference proteome</keyword>
<evidence type="ECO:0000259" key="5">
    <source>
        <dbReference type="Pfam" id="PF07992"/>
    </source>
</evidence>
<dbReference type="InterPro" id="IPR028202">
    <property type="entry name" value="Reductase_C"/>
</dbReference>
<evidence type="ECO:0000256" key="2">
    <source>
        <dbReference type="ARBA" id="ARBA00022630"/>
    </source>
</evidence>
<dbReference type="Pfam" id="PF07992">
    <property type="entry name" value="Pyr_redox_2"/>
    <property type="match status" value="1"/>
</dbReference>
<dbReference type="PANTHER" id="PTHR43557">
    <property type="entry name" value="APOPTOSIS-INDUCING FACTOR 1"/>
    <property type="match status" value="1"/>
</dbReference>
<comment type="caution">
    <text evidence="7">The sequence shown here is derived from an EMBL/GenBank/DDBJ whole genome shotgun (WGS) entry which is preliminary data.</text>
</comment>
<dbReference type="InterPro" id="IPR050446">
    <property type="entry name" value="FAD-oxidoreductase/Apoptosis"/>
</dbReference>
<dbReference type="EMBL" id="VFPH01000002">
    <property type="protein sequence ID" value="TQM37079.1"/>
    <property type="molecule type" value="Genomic_DNA"/>
</dbReference>
<dbReference type="Gene3D" id="3.50.50.60">
    <property type="entry name" value="FAD/NAD(P)-binding domain"/>
    <property type="match status" value="2"/>
</dbReference>
<dbReference type="Pfam" id="PF14759">
    <property type="entry name" value="Reductase_C"/>
    <property type="match status" value="1"/>
</dbReference>
<evidence type="ECO:0000256" key="4">
    <source>
        <dbReference type="ARBA" id="ARBA00023002"/>
    </source>
</evidence>
<comment type="cofactor">
    <cofactor evidence="1">
        <name>FAD</name>
        <dbReference type="ChEBI" id="CHEBI:57692"/>
    </cofactor>
</comment>
<dbReference type="OrthoDB" id="4475657at2"/>
<keyword evidence="4" id="KW-0560">Oxidoreductase</keyword>
<dbReference type="PRINTS" id="PR00411">
    <property type="entry name" value="PNDRDTASEI"/>
</dbReference>
<feature type="domain" description="FAD/NAD(P)-binding" evidence="5">
    <location>
        <begin position="10"/>
        <end position="313"/>
    </location>
</feature>
<sequence length="418" mass="43697">MPQTTSTGTLVIGAGQAGVHLAGSLRQLGDARPITLIGAEPHAPYQRPPLSKEFLAGSADAESLAFRTPTWYAQHRIELVGGERVADLALPTGGRPGLARTTVGRTLPFARLALTVGARPRRLDVAGADLDGVHYLRGLDDAIGLRHRLAVASRVVVVGGGFIGLEAAAAARAQGKEVTVVEAADRLVGRAVAPVVSEFLRQAHERRGTTVLLPAEVVSFGGTGRVESVRLADGRELPADLVLVGVGVVPRTELAEEIGLECDRVVGGIVVDATARTSHEAVVAAGDCTALPHPVTGVGRVRLESVPGAVAQAGVAAATLLGRTSDTRNVPWFWSNQGDLRLQIAGLSAGYDHYDVRGEPDSERFAVLYYRDGALIAVDAVNTPTDYLVVRKALTTGRTLPADKAADPRIPLKSLLAG</sequence>
<dbReference type="Gene3D" id="3.30.390.30">
    <property type="match status" value="1"/>
</dbReference>
<accession>A0A543FTB4</accession>
<dbReference type="PRINTS" id="PR00368">
    <property type="entry name" value="FADPNR"/>
</dbReference>
<dbReference type="SUPFAM" id="SSF55424">
    <property type="entry name" value="FAD/NAD-linked reductases, dimerisation (C-terminal) domain"/>
    <property type="match status" value="1"/>
</dbReference>
<protein>
    <submittedName>
        <fullName evidence="7">3-phenylpropionate/trans-cinnamate dioxygenase ferredoxin reductase subunit</fullName>
    </submittedName>
</protein>
<feature type="domain" description="Reductase C-terminal" evidence="6">
    <location>
        <begin position="332"/>
        <end position="416"/>
    </location>
</feature>